<dbReference type="AlphaFoldDB" id="A0A9D1G0I9"/>
<reference evidence="1" key="1">
    <citation type="submission" date="2020-10" db="EMBL/GenBank/DDBJ databases">
        <authorList>
            <person name="Gilroy R."/>
        </authorList>
    </citation>
    <scope>NUCLEOTIDE SEQUENCE</scope>
    <source>
        <strain evidence="1">13766</strain>
    </source>
</reference>
<dbReference type="EMBL" id="DVJN01000172">
    <property type="protein sequence ID" value="HIS93063.1"/>
    <property type="molecule type" value="Genomic_DNA"/>
</dbReference>
<dbReference type="Proteomes" id="UP000824140">
    <property type="component" value="Unassembled WGS sequence"/>
</dbReference>
<reference evidence="1" key="2">
    <citation type="journal article" date="2021" name="PeerJ">
        <title>Extensive microbial diversity within the chicken gut microbiome revealed by metagenomics and culture.</title>
        <authorList>
            <person name="Gilroy R."/>
            <person name="Ravi A."/>
            <person name="Getino M."/>
            <person name="Pursley I."/>
            <person name="Horton D.L."/>
            <person name="Alikhan N.F."/>
            <person name="Baker D."/>
            <person name="Gharbi K."/>
            <person name="Hall N."/>
            <person name="Watson M."/>
            <person name="Adriaenssens E.M."/>
            <person name="Foster-Nyarko E."/>
            <person name="Jarju S."/>
            <person name="Secka A."/>
            <person name="Antonio M."/>
            <person name="Oren A."/>
            <person name="Chaudhuri R.R."/>
            <person name="La Ragione R."/>
            <person name="Hildebrand F."/>
            <person name="Pallen M.J."/>
        </authorList>
    </citation>
    <scope>NUCLEOTIDE SEQUENCE</scope>
    <source>
        <strain evidence="1">13766</strain>
    </source>
</reference>
<proteinExistence type="predicted"/>
<protein>
    <submittedName>
        <fullName evidence="1">Uncharacterized protein</fullName>
    </submittedName>
</protein>
<evidence type="ECO:0000313" key="1">
    <source>
        <dbReference type="EMBL" id="HIS93063.1"/>
    </source>
</evidence>
<sequence>MDDNRRRMSGTEQREIHALFAAITLLKDDMLRERLGQVRYGRRDYAMVIKALYSLCERLMDTIPTQQLISLRRNLKEIGCTVGVRRPIHRNDAEYGIWLSYDALNALAPAIHDACMLCGRSPSEQRRCPLRAALREMPIDVVVENDEAGKCPYFGGI</sequence>
<accession>A0A9D1G0I9</accession>
<gene>
    <name evidence="1" type="ORF">IAA84_08635</name>
</gene>
<name>A0A9D1G0I9_9FIRM</name>
<comment type="caution">
    <text evidence="1">The sequence shown here is derived from an EMBL/GenBank/DDBJ whole genome shotgun (WGS) entry which is preliminary data.</text>
</comment>
<evidence type="ECO:0000313" key="2">
    <source>
        <dbReference type="Proteomes" id="UP000824140"/>
    </source>
</evidence>
<organism evidence="1 2">
    <name type="scientific">Candidatus Alectryocaccomicrobium excrementavium</name>
    <dbReference type="NCBI Taxonomy" id="2840668"/>
    <lineage>
        <taxon>Bacteria</taxon>
        <taxon>Bacillati</taxon>
        <taxon>Bacillota</taxon>
        <taxon>Clostridia</taxon>
        <taxon>Candidatus Alectryocaccomicrobium</taxon>
    </lineage>
</organism>